<feature type="region of interest" description="Disordered" evidence="1">
    <location>
        <begin position="842"/>
        <end position="864"/>
    </location>
</feature>
<feature type="region of interest" description="Disordered" evidence="1">
    <location>
        <begin position="725"/>
        <end position="744"/>
    </location>
</feature>
<comment type="caution">
    <text evidence="2">The sequence shown here is derived from an EMBL/GenBank/DDBJ whole genome shotgun (WGS) entry which is preliminary data.</text>
</comment>
<sequence length="864" mass="94416">MTSTGEGLAERILPPRGAAQKASASFAEQLTDSPGRSDVDSPSSSNPFCEPAHRTKSVKYRYTATGKHLSSPLKGSSSSPDRKPIKPKKSKLTTLTPAPSSHAAKGKAPAVATTSRKRKASAASLRKEDVLNAMFLSSPSPLSSPPTSPIVSTKDLPSSPTLTAKGSIPDLPKCLPVSNTLSLHRLKPTESTFSLPSQPLSPKRKQKKNKTNAQQSAHAWDIGNSVWVVVNQSGVLADNTAHPQNDPESFESLMWWPAQVVQTHPLRVSMFGEFPSPSSTHRRLCTIFAPSSSNIQSINDDSGAKRFSRATFRLASVSANDDAGPPTKKPRLDDIESMEARWESAVQSMDKASTLEKDGLPALLSSYATTGGTFYDSLDESDAEMSDLKQPSYKPTNTASKKPRPTESTRKLKAQRSRANLKDDINGTPLRGYSPCPPDPTLQIPGELIFALAPKTGGFYWPAQILQHVPDRTEKYRVKFLDDEEHRMDSFCVHWGEWESAIKTTDDPESGDEGGEYGASDANAQDLDESALPPPPPAEDFEDLSVRVQLAYVKPVLQAILNKEYAPARGKHETFMRGGSGRVTLLKSAGVRGGMDARLVKAVQKAICEWVLGDSGLKPERLDAGDIVTGSREVERRTTKWKVSRVLVVPEDTQADKNVGMTNAALPLTTLYKQVEVAEVSEMAVDGREQLLAEVSQAVATEPSLLPSHPEVSKLKVHLLDVTSKDTSSQPSPLTPIADEDQQPPSRKSVFFLCEEFEVLSGVEKLDYCLNILLPECVQQLILWRSGERTSSTLLCPEEEQRLHDVGARKAAETDWVDDVMRLREAQARLRGIDLNKMAEERKADSVMHGGTRTRPRRATVSRP</sequence>
<dbReference type="AlphaFoldDB" id="A0A8I2YDV2"/>
<feature type="compositionally biased region" description="Polar residues" evidence="1">
    <location>
        <begin position="155"/>
        <end position="164"/>
    </location>
</feature>
<accession>A0A8I2YDV2</accession>
<dbReference type="EMBL" id="JAGFBS010000057">
    <property type="protein sequence ID" value="KAG6370065.1"/>
    <property type="molecule type" value="Genomic_DNA"/>
</dbReference>
<evidence type="ECO:0000313" key="2">
    <source>
        <dbReference type="EMBL" id="KAG6370065.1"/>
    </source>
</evidence>
<evidence type="ECO:0000256" key="1">
    <source>
        <dbReference type="SAM" id="MobiDB-lite"/>
    </source>
</evidence>
<gene>
    <name evidence="2" type="ORF">JVT61DRAFT_12467</name>
</gene>
<protein>
    <submittedName>
        <fullName evidence="2">Uncharacterized protein</fullName>
    </submittedName>
</protein>
<dbReference type="OrthoDB" id="2505887at2759"/>
<proteinExistence type="predicted"/>
<keyword evidence="3" id="KW-1185">Reference proteome</keyword>
<dbReference type="Proteomes" id="UP000683000">
    <property type="component" value="Unassembled WGS sequence"/>
</dbReference>
<reference evidence="2" key="1">
    <citation type="submission" date="2021-03" db="EMBL/GenBank/DDBJ databases">
        <title>Evolutionary innovations through gain and loss of genes in the ectomycorrhizal Boletales.</title>
        <authorList>
            <person name="Wu G."/>
            <person name="Miyauchi S."/>
            <person name="Morin E."/>
            <person name="Yang Z.-L."/>
            <person name="Xu J."/>
            <person name="Martin F.M."/>
        </authorList>
    </citation>
    <scope>NUCLEOTIDE SEQUENCE</scope>
    <source>
        <strain evidence="2">BR01</strain>
    </source>
</reference>
<organism evidence="2 3">
    <name type="scientific">Boletus reticuloceps</name>
    <dbReference type="NCBI Taxonomy" id="495285"/>
    <lineage>
        <taxon>Eukaryota</taxon>
        <taxon>Fungi</taxon>
        <taxon>Dikarya</taxon>
        <taxon>Basidiomycota</taxon>
        <taxon>Agaricomycotina</taxon>
        <taxon>Agaricomycetes</taxon>
        <taxon>Agaricomycetidae</taxon>
        <taxon>Boletales</taxon>
        <taxon>Boletineae</taxon>
        <taxon>Boletaceae</taxon>
        <taxon>Boletoideae</taxon>
        <taxon>Boletus</taxon>
    </lineage>
</organism>
<feature type="compositionally biased region" description="Low complexity" evidence="1">
    <location>
        <begin position="66"/>
        <end position="79"/>
    </location>
</feature>
<feature type="region of interest" description="Disordered" evidence="1">
    <location>
        <begin position="382"/>
        <end position="432"/>
    </location>
</feature>
<feature type="compositionally biased region" description="Polar residues" evidence="1">
    <location>
        <begin position="22"/>
        <end position="47"/>
    </location>
</feature>
<name>A0A8I2YDV2_9AGAM</name>
<feature type="compositionally biased region" description="Polar residues" evidence="1">
    <location>
        <begin position="189"/>
        <end position="200"/>
    </location>
</feature>
<feature type="region of interest" description="Disordered" evidence="1">
    <location>
        <begin position="188"/>
        <end position="217"/>
    </location>
</feature>
<feature type="compositionally biased region" description="Basic residues" evidence="1">
    <location>
        <begin position="852"/>
        <end position="864"/>
    </location>
</feature>
<feature type="region of interest" description="Disordered" evidence="1">
    <location>
        <begin position="1"/>
        <end position="168"/>
    </location>
</feature>
<evidence type="ECO:0000313" key="3">
    <source>
        <dbReference type="Proteomes" id="UP000683000"/>
    </source>
</evidence>